<dbReference type="Proteomes" id="UP001589590">
    <property type="component" value="Unassembled WGS sequence"/>
</dbReference>
<dbReference type="Pfam" id="PF14905">
    <property type="entry name" value="OMP_b-brl_3"/>
    <property type="match status" value="1"/>
</dbReference>
<dbReference type="EMBL" id="JBHMFA010000005">
    <property type="protein sequence ID" value="MFB9104628.1"/>
    <property type="molecule type" value="Genomic_DNA"/>
</dbReference>
<proteinExistence type="predicted"/>
<evidence type="ECO:0000313" key="7">
    <source>
        <dbReference type="Proteomes" id="UP001589590"/>
    </source>
</evidence>
<protein>
    <submittedName>
        <fullName evidence="6">Outer membrane beta-barrel protein</fullName>
    </submittedName>
</protein>
<dbReference type="Gene3D" id="2.60.40.1120">
    <property type="entry name" value="Carboxypeptidase-like, regulatory domain"/>
    <property type="match status" value="1"/>
</dbReference>
<feature type="signal peptide" evidence="4">
    <location>
        <begin position="1"/>
        <end position="19"/>
    </location>
</feature>
<evidence type="ECO:0000256" key="1">
    <source>
        <dbReference type="ARBA" id="ARBA00004442"/>
    </source>
</evidence>
<feature type="chain" id="PRO_5047537923" evidence="4">
    <location>
        <begin position="20"/>
        <end position="809"/>
    </location>
</feature>
<evidence type="ECO:0000256" key="4">
    <source>
        <dbReference type="SAM" id="SignalP"/>
    </source>
</evidence>
<feature type="domain" description="Outer membrane protein beta-barrel" evidence="5">
    <location>
        <begin position="375"/>
        <end position="782"/>
    </location>
</feature>
<dbReference type="InterPro" id="IPR036942">
    <property type="entry name" value="Beta-barrel_TonB_sf"/>
</dbReference>
<evidence type="ECO:0000256" key="3">
    <source>
        <dbReference type="ARBA" id="ARBA00023237"/>
    </source>
</evidence>
<evidence type="ECO:0000256" key="2">
    <source>
        <dbReference type="ARBA" id="ARBA00023136"/>
    </source>
</evidence>
<accession>A0ABV5GYA0</accession>
<gene>
    <name evidence="6" type="ORF">ACFFU1_06950</name>
</gene>
<dbReference type="SUPFAM" id="SSF56935">
    <property type="entry name" value="Porins"/>
    <property type="match status" value="1"/>
</dbReference>
<reference evidence="6 7" key="1">
    <citation type="submission" date="2024-09" db="EMBL/GenBank/DDBJ databases">
        <authorList>
            <person name="Sun Q."/>
            <person name="Mori K."/>
        </authorList>
    </citation>
    <scope>NUCLEOTIDE SEQUENCE [LARGE SCALE GENOMIC DNA]</scope>
    <source>
        <strain evidence="6 7">CECT 8300</strain>
    </source>
</reference>
<dbReference type="InterPro" id="IPR008969">
    <property type="entry name" value="CarboxyPept-like_regulatory"/>
</dbReference>
<dbReference type="RefSeq" id="WP_290273654.1">
    <property type="nucleotide sequence ID" value="NZ_JAUFQP010000013.1"/>
</dbReference>
<organism evidence="6 7">
    <name type="scientific">Algibacter miyuki</name>
    <dbReference type="NCBI Taxonomy" id="1306933"/>
    <lineage>
        <taxon>Bacteria</taxon>
        <taxon>Pseudomonadati</taxon>
        <taxon>Bacteroidota</taxon>
        <taxon>Flavobacteriia</taxon>
        <taxon>Flavobacteriales</taxon>
        <taxon>Flavobacteriaceae</taxon>
        <taxon>Algibacter</taxon>
    </lineage>
</organism>
<dbReference type="Pfam" id="PF13715">
    <property type="entry name" value="CarbopepD_reg_2"/>
    <property type="match status" value="1"/>
</dbReference>
<dbReference type="Gene3D" id="2.40.170.20">
    <property type="entry name" value="TonB-dependent receptor, beta-barrel domain"/>
    <property type="match status" value="1"/>
</dbReference>
<name>A0ABV5GYA0_9FLAO</name>
<dbReference type="SUPFAM" id="SSF49464">
    <property type="entry name" value="Carboxypeptidase regulatory domain-like"/>
    <property type="match status" value="1"/>
</dbReference>
<keyword evidence="4" id="KW-0732">Signal</keyword>
<comment type="caution">
    <text evidence="6">The sequence shown here is derived from an EMBL/GenBank/DDBJ whole genome shotgun (WGS) entry which is preliminary data.</text>
</comment>
<keyword evidence="3" id="KW-0998">Cell outer membrane</keyword>
<evidence type="ECO:0000313" key="6">
    <source>
        <dbReference type="EMBL" id="MFB9104628.1"/>
    </source>
</evidence>
<evidence type="ECO:0000259" key="5">
    <source>
        <dbReference type="Pfam" id="PF14905"/>
    </source>
</evidence>
<dbReference type="InterPro" id="IPR041700">
    <property type="entry name" value="OMP_b-brl_3"/>
</dbReference>
<comment type="subcellular location">
    <subcellularLocation>
        <location evidence="1">Cell outer membrane</location>
    </subcellularLocation>
</comment>
<keyword evidence="7" id="KW-1185">Reference proteome</keyword>
<keyword evidence="2" id="KW-0472">Membrane</keyword>
<sequence length="809" mass="92734">MIKQLVLIFILLFSLHSLSQSIEVTGEIEDANNKPIAFANILITSSKEYSSPVGTTTDEYGVFKISNLEAGSCVLNISYLGYKTQIINLVLNESKTLDKIILEDEHQELDGIFIVSKKPTVKRLVDRLVFNVENSTLSNNNMADVLKHTPGVLVNNDEITVKQSSPTIYINDKKVHLSTAEILQLLESMPANNIKAIEVITSPPAKYEAEGGAVLNFITSKNIVSGYNGSVFGNFEQGYKFPKYSVGTSHFFKGKKISAYINYNISPRKDYRHNEEFVNFSNSNVPISSWETDYKRVQESTNQNVNSNIDYEINANNTLSFSANLLFLPHSGNDRDINSFTEVFGATGVLDSTFNTQNNVIDKKTNLAFTLDYIHKFKQDGEQVSFSVHHTNYDFSSNQDVNTTYLFPDESLIRNNRFQSFTGQNIELYTGQIDYELPISDSEFLEAGVKASFINSESLLDRYVYDSGNREEDLENSDVFLYDETNLAIYGSYSKDWNRWSLKTGVRVEHTNIKGNSLSTNETNKSDYIKLFPTFHLLHVINENNEVYASYNKRISRPRYEQLNPFKLYLSDNSYTTGDPNLKPEIDDNFILGYTLKGKYTFEVYYRNEKNPSTEIWFQDNDSKLLKNINTNLDKGVSYGLDFMTYTPVISNWNVYALSSLFYYENHFSALESNNALYTTDKWSLYLQIVNYFSFLKDRSLTADVMLNYISPIVDGPREISNRTGLDINFRKTFWDNRASLSVGVSDIFNTQNFTQTTKYLNQDILLNSKMENRLFTVGFNYKFGNFRLTNNQKDKEVEEQLRLEQNTN</sequence>